<evidence type="ECO:0000313" key="1">
    <source>
        <dbReference type="EMBL" id="BAY87971.1"/>
    </source>
</evidence>
<protein>
    <submittedName>
        <fullName evidence="1">Uncharacterized protein</fullName>
    </submittedName>
</protein>
<dbReference type="Proteomes" id="UP000218418">
    <property type="component" value="Plasmid plasmid4"/>
</dbReference>
<sequence>MKTNEFQINKIQFYWLIESIKGWNELQRVEDNPLFVIIHESIIDAVSSFLFNHHLDISTIKDYMKLYAEEIEKHNDSIKAPTEENNQARHKFYMKSKPYWEIEIIPKICEIYQGYATGERWGEVGYKWEDPPTMDDDCW</sequence>
<dbReference type="EMBL" id="AP018231">
    <property type="protein sequence ID" value="BAY87971.1"/>
    <property type="molecule type" value="Genomic_DNA"/>
</dbReference>
<keyword evidence="2" id="KW-1185">Reference proteome</keyword>
<dbReference type="AlphaFoldDB" id="A0A1Z4M3L4"/>
<geneLocation type="plasmid" evidence="2">
    <name>Plasmid4 dna</name>
</geneLocation>
<keyword evidence="1" id="KW-0614">Plasmid</keyword>
<name>A0A1Z4M3L4_9CYAN</name>
<evidence type="ECO:0000313" key="2">
    <source>
        <dbReference type="Proteomes" id="UP000218418"/>
    </source>
</evidence>
<proteinExistence type="predicted"/>
<gene>
    <name evidence="1" type="ORF">NIES267_75130</name>
</gene>
<reference evidence="1 2" key="1">
    <citation type="submission" date="2017-06" db="EMBL/GenBank/DDBJ databases">
        <title>Genome sequencing of cyanobaciteial culture collection at National Institute for Environmental Studies (NIES).</title>
        <authorList>
            <person name="Hirose Y."/>
            <person name="Shimura Y."/>
            <person name="Fujisawa T."/>
            <person name="Nakamura Y."/>
            <person name="Kawachi M."/>
        </authorList>
    </citation>
    <scope>NUCLEOTIDE SEQUENCE [LARGE SCALE GENOMIC DNA]</scope>
    <source>
        <strain evidence="1 2">NIES-267</strain>
        <plasmid evidence="2">Plasmid4 dna</plasmid>
    </source>
</reference>
<accession>A0A1Z4M3L4</accession>
<organism evidence="1 2">
    <name type="scientific">Calothrix parasitica NIES-267</name>
    <dbReference type="NCBI Taxonomy" id="1973488"/>
    <lineage>
        <taxon>Bacteria</taxon>
        <taxon>Bacillati</taxon>
        <taxon>Cyanobacteriota</taxon>
        <taxon>Cyanophyceae</taxon>
        <taxon>Nostocales</taxon>
        <taxon>Calotrichaceae</taxon>
        <taxon>Calothrix</taxon>
    </lineage>
</organism>